<gene>
    <name evidence="1" type="ORF">SAMN06295920_103124</name>
</gene>
<organism evidence="1 2">
    <name type="scientific">Rhizorhabdus histidinilytica</name>
    <dbReference type="NCBI Taxonomy" id="439228"/>
    <lineage>
        <taxon>Bacteria</taxon>
        <taxon>Pseudomonadati</taxon>
        <taxon>Pseudomonadota</taxon>
        <taxon>Alphaproteobacteria</taxon>
        <taxon>Sphingomonadales</taxon>
        <taxon>Sphingomonadaceae</taxon>
        <taxon>Rhizorhabdus</taxon>
    </lineage>
</organism>
<dbReference type="AlphaFoldDB" id="A0A1T5BNG3"/>
<name>A0A1T5BNG3_9SPHN</name>
<protein>
    <submittedName>
        <fullName evidence="1">Uncharacterized protein</fullName>
    </submittedName>
</protein>
<keyword evidence="2" id="KW-1185">Reference proteome</keyword>
<sequence length="90" mass="10050">MSEDNAPDVAAIAGRLDADLRALVIRMGDDRLVYGGIATFNIEPHDVVRMRYFGLCRCEHQPGAYSPIDRLTPRGLALRQHLMEKNDVQG</sequence>
<reference evidence="2" key="1">
    <citation type="submission" date="2017-02" db="EMBL/GenBank/DDBJ databases">
        <authorList>
            <person name="Varghese N."/>
            <person name="Submissions S."/>
        </authorList>
    </citation>
    <scope>NUCLEOTIDE SEQUENCE [LARGE SCALE GENOMIC DNA]</scope>
    <source>
        <strain evidence="2">UM2</strain>
    </source>
</reference>
<dbReference type="STRING" id="439228.SAMN06295920_103124"/>
<evidence type="ECO:0000313" key="2">
    <source>
        <dbReference type="Proteomes" id="UP000189818"/>
    </source>
</evidence>
<dbReference type="Proteomes" id="UP000189818">
    <property type="component" value="Unassembled WGS sequence"/>
</dbReference>
<proteinExistence type="predicted"/>
<dbReference type="EMBL" id="FUYM01000003">
    <property type="protein sequence ID" value="SKB48403.1"/>
    <property type="molecule type" value="Genomic_DNA"/>
</dbReference>
<dbReference type="RefSeq" id="WP_139385042.1">
    <property type="nucleotide sequence ID" value="NZ_FUYM01000003.1"/>
</dbReference>
<accession>A0A1T5BNG3</accession>
<evidence type="ECO:0000313" key="1">
    <source>
        <dbReference type="EMBL" id="SKB48403.1"/>
    </source>
</evidence>